<feature type="compositionally biased region" description="Basic and acidic residues" evidence="1">
    <location>
        <begin position="1"/>
        <end position="10"/>
    </location>
</feature>
<dbReference type="SUPFAM" id="SSF52540">
    <property type="entry name" value="P-loop containing nucleoside triphosphate hydrolases"/>
    <property type="match status" value="1"/>
</dbReference>
<accession>M8AX22</accession>
<evidence type="ECO:0000256" key="1">
    <source>
        <dbReference type="SAM" id="MobiDB-lite"/>
    </source>
</evidence>
<feature type="region of interest" description="Disordered" evidence="1">
    <location>
        <begin position="1"/>
        <end position="34"/>
    </location>
</feature>
<dbReference type="InterPro" id="IPR003439">
    <property type="entry name" value="ABC_transporter-like_ATP-bd"/>
</dbReference>
<sequence>MERERDHGELPRGYGSIISHSSTASCPGDKGRPTLALPARRRRRQGRRKFSLASHRSIMALASINRFCSTPEDSAESRLVSTRLQLLPSPMGLVGRLASSNKKTIHILQNVNGIIKPSRMTLLLGPPSSGKSTLMRALTGKLDKSLKVSGNITYCGHTFEEFYPERTSVYVSQYDLHNAEMTVRETLDFSRRCLGVGARYDMLSELAAREREAGIKPDPEIDAYMKATAVQGQESNIVTDLTLKVLGLDICADMPISDDMIRGISGGQKKGDVNRM</sequence>
<reference evidence="2" key="1">
    <citation type="submission" date="2015-06" db="UniProtKB">
        <authorList>
            <consortium name="EnsemblPlants"/>
        </authorList>
    </citation>
    <scope>IDENTIFICATION</scope>
</reference>
<evidence type="ECO:0000313" key="2">
    <source>
        <dbReference type="EnsemblPlants" id="EMT06215"/>
    </source>
</evidence>
<proteinExistence type="predicted"/>
<name>M8AX22_AEGTA</name>
<dbReference type="PANTHER" id="PTHR48040">
    <property type="entry name" value="PLEIOTROPIC DRUG RESISTANCE PROTEIN 1-LIKE ISOFORM X1"/>
    <property type="match status" value="1"/>
</dbReference>
<dbReference type="GO" id="GO:0005524">
    <property type="term" value="F:ATP binding"/>
    <property type="evidence" value="ECO:0007669"/>
    <property type="project" value="InterPro"/>
</dbReference>
<dbReference type="GO" id="GO:0016887">
    <property type="term" value="F:ATP hydrolysis activity"/>
    <property type="evidence" value="ECO:0007669"/>
    <property type="project" value="InterPro"/>
</dbReference>
<dbReference type="PROSITE" id="PS51257">
    <property type="entry name" value="PROKAR_LIPOPROTEIN"/>
    <property type="match status" value="1"/>
</dbReference>
<organism evidence="2">
    <name type="scientific">Aegilops tauschii</name>
    <name type="common">Tausch's goatgrass</name>
    <name type="synonym">Aegilops squarrosa</name>
    <dbReference type="NCBI Taxonomy" id="37682"/>
    <lineage>
        <taxon>Eukaryota</taxon>
        <taxon>Viridiplantae</taxon>
        <taxon>Streptophyta</taxon>
        <taxon>Embryophyta</taxon>
        <taxon>Tracheophyta</taxon>
        <taxon>Spermatophyta</taxon>
        <taxon>Magnoliopsida</taxon>
        <taxon>Liliopsida</taxon>
        <taxon>Poales</taxon>
        <taxon>Poaceae</taxon>
        <taxon>BOP clade</taxon>
        <taxon>Pooideae</taxon>
        <taxon>Triticodae</taxon>
        <taxon>Triticeae</taxon>
        <taxon>Triticinae</taxon>
        <taxon>Aegilops</taxon>
    </lineage>
</organism>
<dbReference type="InterPro" id="IPR027417">
    <property type="entry name" value="P-loop_NTPase"/>
</dbReference>
<dbReference type="Gene3D" id="3.40.50.300">
    <property type="entry name" value="P-loop containing nucleotide triphosphate hydrolases"/>
    <property type="match status" value="1"/>
</dbReference>
<dbReference type="AlphaFoldDB" id="M8AX22"/>
<dbReference type="EnsemblPlants" id="EMT06215">
    <property type="protein sequence ID" value="EMT06215"/>
    <property type="gene ID" value="F775_11814"/>
</dbReference>
<dbReference type="Pfam" id="PF00005">
    <property type="entry name" value="ABC_tran"/>
    <property type="match status" value="1"/>
</dbReference>
<dbReference type="PANTHER" id="PTHR48040:SF55">
    <property type="entry name" value="OS02G0318500 PROTEIN"/>
    <property type="match status" value="1"/>
</dbReference>
<protein>
    <submittedName>
        <fullName evidence="2">Uncharacterized protein</fullName>
    </submittedName>
</protein>